<gene>
    <name evidence="1" type="ORF">TWF102_007562</name>
</gene>
<dbReference type="EMBL" id="WIQW01000044">
    <property type="protein sequence ID" value="KAF3094445.1"/>
    <property type="molecule type" value="Genomic_DNA"/>
</dbReference>
<organism evidence="1 2">
    <name type="scientific">Orbilia oligospora</name>
    <name type="common">Nematode-trapping fungus</name>
    <name type="synonym">Arthrobotrys oligospora</name>
    <dbReference type="NCBI Taxonomy" id="2813651"/>
    <lineage>
        <taxon>Eukaryota</taxon>
        <taxon>Fungi</taxon>
        <taxon>Dikarya</taxon>
        <taxon>Ascomycota</taxon>
        <taxon>Pezizomycotina</taxon>
        <taxon>Orbiliomycetes</taxon>
        <taxon>Orbiliales</taxon>
        <taxon>Orbiliaceae</taxon>
        <taxon>Orbilia</taxon>
    </lineage>
</organism>
<dbReference type="Proteomes" id="UP000475325">
    <property type="component" value="Unassembled WGS sequence"/>
</dbReference>
<name>A0A7C8N302_ORBOL</name>
<reference evidence="1 2" key="1">
    <citation type="submission" date="2019-06" db="EMBL/GenBank/DDBJ databases">
        <authorList>
            <person name="Palmer J.M."/>
        </authorList>
    </citation>
    <scope>NUCLEOTIDE SEQUENCE [LARGE SCALE GENOMIC DNA]</scope>
    <source>
        <strain evidence="1 2">TWF102</strain>
    </source>
</reference>
<evidence type="ECO:0000313" key="1">
    <source>
        <dbReference type="EMBL" id="KAF3094445.1"/>
    </source>
</evidence>
<sequence>MRSTANDVAGAQLHNYRNHNAVHCHEIKRDHSKNIPLRRHCYPSDSGDAGKLLTSTRVLTYQSGGFMVAS</sequence>
<dbReference type="AlphaFoldDB" id="A0A7C8N302"/>
<evidence type="ECO:0000313" key="2">
    <source>
        <dbReference type="Proteomes" id="UP000475325"/>
    </source>
</evidence>
<comment type="caution">
    <text evidence="1">The sequence shown here is derived from an EMBL/GenBank/DDBJ whole genome shotgun (WGS) entry which is preliminary data.</text>
</comment>
<proteinExistence type="predicted"/>
<accession>A0A7C8N302</accession>
<protein>
    <submittedName>
        <fullName evidence="1">Uncharacterized protein</fullName>
    </submittedName>
</protein>